<dbReference type="GO" id="GO:0005524">
    <property type="term" value="F:ATP binding"/>
    <property type="evidence" value="ECO:0007669"/>
    <property type="project" value="UniProtKB-KW"/>
</dbReference>
<feature type="domain" description="Carboxyltransferase" evidence="4">
    <location>
        <begin position="23"/>
        <end position="303"/>
    </location>
</feature>
<dbReference type="EMBL" id="PIQF01000001">
    <property type="protein sequence ID" value="RUO77762.1"/>
    <property type="molecule type" value="Genomic_DNA"/>
</dbReference>
<dbReference type="InterPro" id="IPR052708">
    <property type="entry name" value="PxpC"/>
</dbReference>
<dbReference type="Pfam" id="PF02626">
    <property type="entry name" value="CT_A_B"/>
    <property type="match status" value="1"/>
</dbReference>
<dbReference type="GO" id="GO:0016787">
    <property type="term" value="F:hydrolase activity"/>
    <property type="evidence" value="ECO:0007669"/>
    <property type="project" value="UniProtKB-KW"/>
</dbReference>
<name>A0A432ZKK5_9GAMM</name>
<reference evidence="5 6" key="1">
    <citation type="journal article" date="2011" name="Front. Microbiol.">
        <title>Genomic signatures of strain selection and enhancement in Bacillus atrophaeus var. globigii, a historical biowarfare simulant.</title>
        <authorList>
            <person name="Gibbons H.S."/>
            <person name="Broomall S.M."/>
            <person name="McNew L.A."/>
            <person name="Daligault H."/>
            <person name="Chapman C."/>
            <person name="Bruce D."/>
            <person name="Karavis M."/>
            <person name="Krepps M."/>
            <person name="McGregor P.A."/>
            <person name="Hong C."/>
            <person name="Park K.H."/>
            <person name="Akmal A."/>
            <person name="Feldman A."/>
            <person name="Lin J.S."/>
            <person name="Chang W.E."/>
            <person name="Higgs B.W."/>
            <person name="Demirev P."/>
            <person name="Lindquist J."/>
            <person name="Liem A."/>
            <person name="Fochler E."/>
            <person name="Read T.D."/>
            <person name="Tapia R."/>
            <person name="Johnson S."/>
            <person name="Bishop-Lilly K.A."/>
            <person name="Detter C."/>
            <person name="Han C."/>
            <person name="Sozhamannan S."/>
            <person name="Rosenzweig C.N."/>
            <person name="Skowronski E.W."/>
        </authorList>
    </citation>
    <scope>NUCLEOTIDE SEQUENCE [LARGE SCALE GENOMIC DNA]</scope>
    <source>
        <strain evidence="5 6">CL-SP19</strain>
    </source>
</reference>
<dbReference type="InterPro" id="IPR003778">
    <property type="entry name" value="CT_A_B"/>
</dbReference>
<comment type="caution">
    <text evidence="5">The sequence shown here is derived from an EMBL/GenBank/DDBJ whole genome shotgun (WGS) entry which is preliminary data.</text>
</comment>
<gene>
    <name evidence="5" type="ORF">CWI81_04600</name>
</gene>
<keyword evidence="3" id="KW-0067">ATP-binding</keyword>
<evidence type="ECO:0000256" key="2">
    <source>
        <dbReference type="ARBA" id="ARBA00022801"/>
    </source>
</evidence>
<evidence type="ECO:0000259" key="4">
    <source>
        <dbReference type="SMART" id="SM00797"/>
    </source>
</evidence>
<dbReference type="OrthoDB" id="9768696at2"/>
<dbReference type="Gene3D" id="2.40.100.10">
    <property type="entry name" value="Cyclophilin-like"/>
    <property type="match status" value="1"/>
</dbReference>
<dbReference type="SMART" id="SM00797">
    <property type="entry name" value="AHS2"/>
    <property type="match status" value="1"/>
</dbReference>
<dbReference type="SUPFAM" id="SSF50891">
    <property type="entry name" value="Cyclophilin-like"/>
    <property type="match status" value="1"/>
</dbReference>
<evidence type="ECO:0000256" key="1">
    <source>
        <dbReference type="ARBA" id="ARBA00022741"/>
    </source>
</evidence>
<keyword evidence="2 5" id="KW-0378">Hydrolase</keyword>
<keyword evidence="1" id="KW-0547">Nucleotide-binding</keyword>
<evidence type="ECO:0000256" key="3">
    <source>
        <dbReference type="ARBA" id="ARBA00022840"/>
    </source>
</evidence>
<dbReference type="RefSeq" id="WP_126784043.1">
    <property type="nucleotide sequence ID" value="NZ_PIQF01000001.1"/>
</dbReference>
<dbReference type="NCBIfam" id="TIGR00724">
    <property type="entry name" value="urea_amlyse_rel"/>
    <property type="match status" value="1"/>
</dbReference>
<evidence type="ECO:0000313" key="5">
    <source>
        <dbReference type="EMBL" id="RUO77762.1"/>
    </source>
</evidence>
<protein>
    <submittedName>
        <fullName evidence="5">Allophanate hydrolase</fullName>
    </submittedName>
</protein>
<dbReference type="AlphaFoldDB" id="A0A432ZKK5"/>
<proteinExistence type="predicted"/>
<dbReference type="InterPro" id="IPR029000">
    <property type="entry name" value="Cyclophilin-like_dom_sf"/>
</dbReference>
<dbReference type="PANTHER" id="PTHR43309:SF4">
    <property type="entry name" value="CARBOXYLTRANSFERASE DOMAIN-CONTAINING PROTEIN"/>
    <property type="match status" value="1"/>
</dbReference>
<sequence>MIEVIEPGLQMTLQDFGRFGYLSKGLTRGGPADESSFLWANKLLGNRFDAAQLEVTLGGAKLKFHKDCSFAITGAEVSVKLDDESLENWQSYTARAGQVLSLGQAQHGLRAYLAIAGGFDHDPQWGSVATVTRERVGGPNSDGKPIAAGQQLHGGTVADVVNRRVSWQYRPDYSKTPALGLIPGNQYDQFPDESREKFCYGDFSIDNSSNRMGVRLKGEELKYEGKGIISEGINIGSVQVPPNGEPIIMLCDRQTLGGYPKLGTISPLDISRLAQCRPGDKVRFTRVKIDKVQQQLARYYRFFDVQLACQKA</sequence>
<evidence type="ECO:0000313" key="6">
    <source>
        <dbReference type="Proteomes" id="UP000287908"/>
    </source>
</evidence>
<organism evidence="5 6">
    <name type="scientific">Idiomarina seosinensis</name>
    <dbReference type="NCBI Taxonomy" id="281739"/>
    <lineage>
        <taxon>Bacteria</taxon>
        <taxon>Pseudomonadati</taxon>
        <taxon>Pseudomonadota</taxon>
        <taxon>Gammaproteobacteria</taxon>
        <taxon>Alteromonadales</taxon>
        <taxon>Idiomarinaceae</taxon>
        <taxon>Idiomarina</taxon>
    </lineage>
</organism>
<dbReference type="PANTHER" id="PTHR43309">
    <property type="entry name" value="5-OXOPROLINASE SUBUNIT C"/>
    <property type="match status" value="1"/>
</dbReference>
<accession>A0A432ZKK5</accession>
<keyword evidence="6" id="KW-1185">Reference proteome</keyword>
<dbReference type="Proteomes" id="UP000287908">
    <property type="component" value="Unassembled WGS sequence"/>
</dbReference>